<dbReference type="InterPro" id="IPR000477">
    <property type="entry name" value="RT_dom"/>
</dbReference>
<dbReference type="InterPro" id="IPR051320">
    <property type="entry name" value="Viral_Replic_Matur_Polypro"/>
</dbReference>
<dbReference type="InterPro" id="IPR043128">
    <property type="entry name" value="Rev_trsase/Diguanyl_cyclase"/>
</dbReference>
<gene>
    <name evidence="2" type="ORF">PARMNEM_LOCUS21552</name>
</gene>
<evidence type="ECO:0000313" key="2">
    <source>
        <dbReference type="EMBL" id="CAK1603139.1"/>
    </source>
</evidence>
<dbReference type="GO" id="GO:0071897">
    <property type="term" value="P:DNA biosynthetic process"/>
    <property type="evidence" value="ECO:0007669"/>
    <property type="project" value="UniProtKB-ARBA"/>
</dbReference>
<comment type="caution">
    <text evidence="2">The sequence shown here is derived from an EMBL/GenBank/DDBJ whole genome shotgun (WGS) entry which is preliminary data.</text>
</comment>
<name>A0AAV1MA41_9NEOP</name>
<dbReference type="EMBL" id="CAVLGL010000148">
    <property type="protein sequence ID" value="CAK1603139.1"/>
    <property type="molecule type" value="Genomic_DNA"/>
</dbReference>
<dbReference type="PANTHER" id="PTHR33064:SF37">
    <property type="entry name" value="RIBONUCLEASE H"/>
    <property type="match status" value="1"/>
</dbReference>
<evidence type="ECO:0000313" key="3">
    <source>
        <dbReference type="Proteomes" id="UP001314205"/>
    </source>
</evidence>
<proteinExistence type="predicted"/>
<protein>
    <recommendedName>
        <fullName evidence="1">Reverse transcriptase domain-containing protein</fullName>
    </recommendedName>
</protein>
<dbReference type="Proteomes" id="UP001314205">
    <property type="component" value="Unassembled WGS sequence"/>
</dbReference>
<sequence>MPFGLRNAPATFKRLMELVLTGLIGDACLVYLDDITIVGRTFEEHLQNLERVLMKIQSTNLKLSPKKCSLFNQQVSFLGYLVSEDGIRIKDLLVLKDKTQVKAFLAKPLHEVTEKKHPYIHIAFQELKDSLCKTPILGYPDAGKEF</sequence>
<organism evidence="2 3">
    <name type="scientific">Parnassius mnemosyne</name>
    <name type="common">clouded apollo</name>
    <dbReference type="NCBI Taxonomy" id="213953"/>
    <lineage>
        <taxon>Eukaryota</taxon>
        <taxon>Metazoa</taxon>
        <taxon>Ecdysozoa</taxon>
        <taxon>Arthropoda</taxon>
        <taxon>Hexapoda</taxon>
        <taxon>Insecta</taxon>
        <taxon>Pterygota</taxon>
        <taxon>Neoptera</taxon>
        <taxon>Endopterygota</taxon>
        <taxon>Lepidoptera</taxon>
        <taxon>Glossata</taxon>
        <taxon>Ditrysia</taxon>
        <taxon>Papilionoidea</taxon>
        <taxon>Papilionidae</taxon>
        <taxon>Parnassiinae</taxon>
        <taxon>Parnassini</taxon>
        <taxon>Parnassius</taxon>
        <taxon>Driopa</taxon>
    </lineage>
</organism>
<keyword evidence="3" id="KW-1185">Reference proteome</keyword>
<dbReference type="Pfam" id="PF00078">
    <property type="entry name" value="RVT_1"/>
    <property type="match status" value="1"/>
</dbReference>
<dbReference type="SUPFAM" id="SSF56672">
    <property type="entry name" value="DNA/RNA polymerases"/>
    <property type="match status" value="1"/>
</dbReference>
<feature type="domain" description="Reverse transcriptase" evidence="1">
    <location>
        <begin position="1"/>
        <end position="82"/>
    </location>
</feature>
<evidence type="ECO:0000259" key="1">
    <source>
        <dbReference type="PROSITE" id="PS50878"/>
    </source>
</evidence>
<dbReference type="AlphaFoldDB" id="A0AAV1MA41"/>
<dbReference type="PANTHER" id="PTHR33064">
    <property type="entry name" value="POL PROTEIN"/>
    <property type="match status" value="1"/>
</dbReference>
<reference evidence="2 3" key="1">
    <citation type="submission" date="2023-11" db="EMBL/GenBank/DDBJ databases">
        <authorList>
            <person name="Hedman E."/>
            <person name="Englund M."/>
            <person name="Stromberg M."/>
            <person name="Nyberg Akerstrom W."/>
            <person name="Nylinder S."/>
            <person name="Jareborg N."/>
            <person name="Kallberg Y."/>
            <person name="Kronander E."/>
        </authorList>
    </citation>
    <scope>NUCLEOTIDE SEQUENCE [LARGE SCALE GENOMIC DNA]</scope>
</reference>
<dbReference type="PROSITE" id="PS50878">
    <property type="entry name" value="RT_POL"/>
    <property type="match status" value="1"/>
</dbReference>
<dbReference type="CDD" id="cd01647">
    <property type="entry name" value="RT_LTR"/>
    <property type="match status" value="1"/>
</dbReference>
<dbReference type="Gene3D" id="3.30.70.270">
    <property type="match status" value="1"/>
</dbReference>
<accession>A0AAV1MA41</accession>
<dbReference type="InterPro" id="IPR043502">
    <property type="entry name" value="DNA/RNA_pol_sf"/>
</dbReference>
<dbReference type="FunFam" id="3.30.70.270:FF:000003">
    <property type="entry name" value="Transposon Ty3-G Gag-Pol polyprotein"/>
    <property type="match status" value="1"/>
</dbReference>